<name>A0A165AVU1_EXIGL</name>
<feature type="transmembrane region" description="Helical" evidence="2">
    <location>
        <begin position="341"/>
        <end position="363"/>
    </location>
</feature>
<protein>
    <submittedName>
        <fullName evidence="3">Uncharacterized protein</fullName>
    </submittedName>
</protein>
<sequence length="497" mass="54005">MALTMLSHMTVAYSRNSISSPKRIHDSSLSAADSRRHQQSNRRTTPVSLSMHRLITLVYDWNDVPLKDLSLDYDAVVLDDGPDGPCFAGPSCPTSRNTRDEYIAAVKERTARGQVFYQAISADFRTWNNSDTHRLDSRIEEYGYNGIMIVEDAAVDLDNGDFDIGKPTTPTVVNFIAAMESMKIKYGDGIVFGFMLRTVTLLAESDGMLAIIYALREDSTIICPRNPGSTMNTDTWVNDNNFLRGGFPVSDQTPFDNHQIVLFVNDQIDVSPLQSAIDCITRGVRCNNVYPYGGPSRRFGGVLLASADETINTPFRTVLRPQLDNLAGQDDGLDFWTPETVAAVATPTAVVLCAILAVAAVWLRRRHQRRRRGHLGSDIHPYGASAVASHAPSEDKAGGAKLARLEGTLKGDTLPLSTAVSPMPGSPEAAIAELGGLNDPEDPRIVALQTEMSRVGFSVDALLASLSHLRTPAVIPPDAESDDIRSDAPPPTYGTSS</sequence>
<feature type="region of interest" description="Disordered" evidence="1">
    <location>
        <begin position="473"/>
        <end position="497"/>
    </location>
</feature>
<feature type="region of interest" description="Disordered" evidence="1">
    <location>
        <begin position="20"/>
        <end position="45"/>
    </location>
</feature>
<keyword evidence="2" id="KW-0812">Transmembrane</keyword>
<keyword evidence="2" id="KW-1133">Transmembrane helix</keyword>
<accession>A0A165AVU1</accession>
<organism evidence="3 4">
    <name type="scientific">Exidia glandulosa HHB12029</name>
    <dbReference type="NCBI Taxonomy" id="1314781"/>
    <lineage>
        <taxon>Eukaryota</taxon>
        <taxon>Fungi</taxon>
        <taxon>Dikarya</taxon>
        <taxon>Basidiomycota</taxon>
        <taxon>Agaricomycotina</taxon>
        <taxon>Agaricomycetes</taxon>
        <taxon>Auriculariales</taxon>
        <taxon>Exidiaceae</taxon>
        <taxon>Exidia</taxon>
    </lineage>
</organism>
<evidence type="ECO:0000256" key="1">
    <source>
        <dbReference type="SAM" id="MobiDB-lite"/>
    </source>
</evidence>
<feature type="compositionally biased region" description="Pro residues" evidence="1">
    <location>
        <begin position="488"/>
        <end position="497"/>
    </location>
</feature>
<reference evidence="3 4" key="1">
    <citation type="journal article" date="2016" name="Mol. Biol. Evol.">
        <title>Comparative Genomics of Early-Diverging Mushroom-Forming Fungi Provides Insights into the Origins of Lignocellulose Decay Capabilities.</title>
        <authorList>
            <person name="Nagy L.G."/>
            <person name="Riley R."/>
            <person name="Tritt A."/>
            <person name="Adam C."/>
            <person name="Daum C."/>
            <person name="Floudas D."/>
            <person name="Sun H."/>
            <person name="Yadav J.S."/>
            <person name="Pangilinan J."/>
            <person name="Larsson K.H."/>
            <person name="Matsuura K."/>
            <person name="Barry K."/>
            <person name="Labutti K."/>
            <person name="Kuo R."/>
            <person name="Ohm R.A."/>
            <person name="Bhattacharya S.S."/>
            <person name="Shirouzu T."/>
            <person name="Yoshinaga Y."/>
            <person name="Martin F.M."/>
            <person name="Grigoriev I.V."/>
            <person name="Hibbett D.S."/>
        </authorList>
    </citation>
    <scope>NUCLEOTIDE SEQUENCE [LARGE SCALE GENOMIC DNA]</scope>
    <source>
        <strain evidence="3 4">HHB12029</strain>
    </source>
</reference>
<dbReference type="AlphaFoldDB" id="A0A165AVU1"/>
<evidence type="ECO:0000313" key="3">
    <source>
        <dbReference type="EMBL" id="KZV79452.1"/>
    </source>
</evidence>
<evidence type="ECO:0000313" key="4">
    <source>
        <dbReference type="Proteomes" id="UP000077266"/>
    </source>
</evidence>
<proteinExistence type="predicted"/>
<dbReference type="Proteomes" id="UP000077266">
    <property type="component" value="Unassembled WGS sequence"/>
</dbReference>
<gene>
    <name evidence="3" type="ORF">EXIGLDRAFT_846531</name>
</gene>
<feature type="region of interest" description="Disordered" evidence="1">
    <location>
        <begin position="413"/>
        <end position="437"/>
    </location>
</feature>
<dbReference type="EMBL" id="KV426616">
    <property type="protein sequence ID" value="KZV79452.1"/>
    <property type="molecule type" value="Genomic_DNA"/>
</dbReference>
<keyword evidence="4" id="KW-1185">Reference proteome</keyword>
<dbReference type="InParanoid" id="A0A165AVU1"/>
<evidence type="ECO:0000256" key="2">
    <source>
        <dbReference type="SAM" id="Phobius"/>
    </source>
</evidence>
<keyword evidence="2" id="KW-0472">Membrane</keyword>